<evidence type="ECO:0008006" key="4">
    <source>
        <dbReference type="Google" id="ProtNLM"/>
    </source>
</evidence>
<sequence length="264" mass="29300">MSHRLFGILLATLLLAGALPMIPSLLNASMGSARAQTELLVDGDFESNETGKQLRAREEPQGWYESRRDGSEGRLLLKLSTKKVGRNESRKAMIKASPQFNTYLSQRLAAPQEGRLSISWDVYVREILPPYNRSAFQMIGNASVKGRGPNGAGAERFVFLGFENAEKPGKINLFAFEGGPDQEWDTRTLVASDLDLKRWHTIAVDVDVEKQTYSVSIQGVSEAPVQVRAFKSKKKPVPKVLTHVSFASWNDGPGTFYVDNVRTK</sequence>
<proteinExistence type="predicted"/>
<accession>A0ABV6YJP0</accession>
<protein>
    <recommendedName>
        <fullName evidence="4">CBM11 domain-containing protein</fullName>
    </recommendedName>
</protein>
<feature type="compositionally biased region" description="Basic and acidic residues" evidence="1">
    <location>
        <begin position="55"/>
        <end position="68"/>
    </location>
</feature>
<dbReference type="Gene3D" id="2.60.120.260">
    <property type="entry name" value="Galactose-binding domain-like"/>
    <property type="match status" value="1"/>
</dbReference>
<evidence type="ECO:0000313" key="2">
    <source>
        <dbReference type="EMBL" id="MFC1572379.1"/>
    </source>
</evidence>
<organism evidence="2 3">
    <name type="scientific">Eiseniibacteriota bacterium</name>
    <dbReference type="NCBI Taxonomy" id="2212470"/>
    <lineage>
        <taxon>Bacteria</taxon>
        <taxon>Candidatus Eiseniibacteriota</taxon>
    </lineage>
</organism>
<comment type="caution">
    <text evidence="2">The sequence shown here is derived from an EMBL/GenBank/DDBJ whole genome shotgun (WGS) entry which is preliminary data.</text>
</comment>
<reference evidence="2 3" key="1">
    <citation type="submission" date="2024-09" db="EMBL/GenBank/DDBJ databases">
        <authorList>
            <person name="D'Angelo T."/>
        </authorList>
    </citation>
    <scope>NUCLEOTIDE SEQUENCE [LARGE SCALE GENOMIC DNA]</scope>
    <source>
        <strain evidence="2">SAG AM-320-E07</strain>
    </source>
</reference>
<gene>
    <name evidence="2" type="ORF">ACFL6M_02160</name>
</gene>
<keyword evidence="3" id="KW-1185">Reference proteome</keyword>
<evidence type="ECO:0000256" key="1">
    <source>
        <dbReference type="SAM" id="MobiDB-lite"/>
    </source>
</evidence>
<evidence type="ECO:0000313" key="3">
    <source>
        <dbReference type="Proteomes" id="UP001593833"/>
    </source>
</evidence>
<feature type="region of interest" description="Disordered" evidence="1">
    <location>
        <begin position="49"/>
        <end position="68"/>
    </location>
</feature>
<name>A0ABV6YJP0_UNCEI</name>
<dbReference type="Proteomes" id="UP001593833">
    <property type="component" value="Unassembled WGS sequence"/>
</dbReference>
<dbReference type="EMBL" id="JBHPKH010000014">
    <property type="protein sequence ID" value="MFC1572379.1"/>
    <property type="molecule type" value="Genomic_DNA"/>
</dbReference>